<dbReference type="Gene3D" id="3.40.50.10140">
    <property type="entry name" value="Toll/interleukin-1 receptor homology (TIR) domain"/>
    <property type="match status" value="1"/>
</dbReference>
<accession>A0A1L3Z6C1</accession>
<dbReference type="AlphaFoldDB" id="A0A1L3Z6C1"/>
<evidence type="ECO:0000259" key="1">
    <source>
        <dbReference type="PROSITE" id="PS50104"/>
    </source>
</evidence>
<reference evidence="2 3" key="1">
    <citation type="submission" date="2016-11" db="EMBL/GenBank/DDBJ databases">
        <title>Rhizobium leguminosarum bv. viciae strain Vaf12 isolated from Vavilovia formosa root nodules from Russia, Dagestan.</title>
        <authorList>
            <person name="Kimeklis A."/>
        </authorList>
    </citation>
    <scope>NUCLEOTIDE SEQUENCE [LARGE SCALE GENOMIC DNA]</scope>
    <source>
        <strain evidence="2 3">Vaf-108</strain>
    </source>
</reference>
<protein>
    <recommendedName>
        <fullName evidence="1">TIR domain-containing protein</fullName>
    </recommendedName>
</protein>
<dbReference type="SMART" id="SM00255">
    <property type="entry name" value="TIR"/>
    <property type="match status" value="1"/>
</dbReference>
<dbReference type="SUPFAM" id="SSF52200">
    <property type="entry name" value="Toll/Interleukin receptor TIR domain"/>
    <property type="match status" value="1"/>
</dbReference>
<organism evidence="2 3">
    <name type="scientific">Rhizobium leguminosarum</name>
    <dbReference type="NCBI Taxonomy" id="384"/>
    <lineage>
        <taxon>Bacteria</taxon>
        <taxon>Pseudomonadati</taxon>
        <taxon>Pseudomonadota</taxon>
        <taxon>Alphaproteobacteria</taxon>
        <taxon>Hyphomicrobiales</taxon>
        <taxon>Rhizobiaceae</taxon>
        <taxon>Rhizobium/Agrobacterium group</taxon>
        <taxon>Rhizobium</taxon>
    </lineage>
</organism>
<dbReference type="RefSeq" id="WP_072637924.1">
    <property type="nucleotide sequence ID" value="NZ_CP018228.1"/>
</dbReference>
<dbReference type="EMBL" id="CP018228">
    <property type="protein sequence ID" value="API51110.1"/>
    <property type="molecule type" value="Genomic_DNA"/>
</dbReference>
<evidence type="ECO:0000313" key="2">
    <source>
        <dbReference type="EMBL" id="API51110.1"/>
    </source>
</evidence>
<dbReference type="GO" id="GO:0007165">
    <property type="term" value="P:signal transduction"/>
    <property type="evidence" value="ECO:0007669"/>
    <property type="project" value="InterPro"/>
</dbReference>
<sequence length="291" mass="32509">MNQDVFVSYSRVDLPFVERLVAFLKDAEASVWFDQTSLLPGRRWEDVIEDEIPNSRTFLVCLSKAAMARAGYFHVEQHRASDAALRIPPERLFVLPVLLGDCEIPRKFKQYHAVNLIEPGAIEMLLRSLSSALERELVATPDAVERLRNELVGHLGAEGSSNQDFVNRFMQTEEISFQDSVGLIERIANSSDPDRLGILLKLRAHDMLSYAEQAALDIAIGNIKAGRRTTDTQAAVKGDELGRIAQMAIPGNAEATALLQINKYVRYISRKGTQPYKMAEAKIQNLLAGRD</sequence>
<evidence type="ECO:0000313" key="3">
    <source>
        <dbReference type="Proteomes" id="UP000183050"/>
    </source>
</evidence>
<dbReference type="Proteomes" id="UP000183050">
    <property type="component" value="Chromosome"/>
</dbReference>
<dbReference type="PROSITE" id="PS50104">
    <property type="entry name" value="TIR"/>
    <property type="match status" value="1"/>
</dbReference>
<dbReference type="InterPro" id="IPR035897">
    <property type="entry name" value="Toll_tir_struct_dom_sf"/>
</dbReference>
<proteinExistence type="predicted"/>
<gene>
    <name evidence="2" type="ORF">BMW22_05140</name>
</gene>
<name>A0A1L3Z6C1_RHILE</name>
<dbReference type="InterPro" id="IPR000157">
    <property type="entry name" value="TIR_dom"/>
</dbReference>
<dbReference type="Pfam" id="PF13676">
    <property type="entry name" value="TIR_2"/>
    <property type="match status" value="1"/>
</dbReference>
<feature type="domain" description="TIR" evidence="1">
    <location>
        <begin position="1"/>
        <end position="133"/>
    </location>
</feature>